<comment type="caution">
    <text evidence="7">The sequence shown here is derived from an EMBL/GenBank/DDBJ whole genome shotgun (WGS) entry which is preliminary data.</text>
</comment>
<comment type="similarity">
    <text evidence="1">Belongs to the YoeB family.</text>
</comment>
<evidence type="ECO:0000256" key="5">
    <source>
        <dbReference type="ARBA" id="ARBA00022801"/>
    </source>
</evidence>
<evidence type="ECO:0000256" key="1">
    <source>
        <dbReference type="ARBA" id="ARBA00008172"/>
    </source>
</evidence>
<dbReference type="Proteomes" id="UP000609172">
    <property type="component" value="Unassembled WGS sequence"/>
</dbReference>
<dbReference type="InterPro" id="IPR009614">
    <property type="entry name" value="YoeB_toxin"/>
</dbReference>
<dbReference type="GO" id="GO:0004519">
    <property type="term" value="F:endonuclease activity"/>
    <property type="evidence" value="ECO:0007669"/>
    <property type="project" value="UniProtKB-KW"/>
</dbReference>
<name>A0A934PLY6_9FLAO</name>
<dbReference type="Pfam" id="PF06769">
    <property type="entry name" value="YoeB_toxin"/>
    <property type="match status" value="1"/>
</dbReference>
<evidence type="ECO:0000256" key="6">
    <source>
        <dbReference type="ARBA" id="ARBA00030388"/>
    </source>
</evidence>
<evidence type="ECO:0000256" key="2">
    <source>
        <dbReference type="ARBA" id="ARBA00022649"/>
    </source>
</evidence>
<dbReference type="AlphaFoldDB" id="A0A934PLY6"/>
<dbReference type="NCBIfam" id="TIGR02385">
    <property type="entry name" value="RelE_StbE"/>
    <property type="match status" value="1"/>
</dbReference>
<dbReference type="RefSeq" id="WP_200105658.1">
    <property type="nucleotide sequence ID" value="NZ_JAEHFV010000002.1"/>
</dbReference>
<reference evidence="7" key="1">
    <citation type="submission" date="2020-12" db="EMBL/GenBank/DDBJ databases">
        <title>Bacterial novel species Flavobacterium sp. SE-1-e isolated from soil.</title>
        <authorList>
            <person name="Jung H.-Y."/>
        </authorList>
    </citation>
    <scope>NUCLEOTIDE SEQUENCE</scope>
    <source>
        <strain evidence="7">SE-1-e</strain>
    </source>
</reference>
<evidence type="ECO:0000313" key="7">
    <source>
        <dbReference type="EMBL" id="MBK0369744.1"/>
    </source>
</evidence>
<keyword evidence="2" id="KW-1277">Toxin-antitoxin system</keyword>
<dbReference type="PANTHER" id="PTHR38039:SF1">
    <property type="entry name" value="TOXIN YOEB"/>
    <property type="match status" value="1"/>
</dbReference>
<keyword evidence="3" id="KW-0540">Nuclease</keyword>
<protein>
    <recommendedName>
        <fullName evidence="6">Putative mRNA interferase YoeB</fullName>
    </recommendedName>
</protein>
<keyword evidence="4" id="KW-0255">Endonuclease</keyword>
<dbReference type="EMBL" id="JAEHFV010000002">
    <property type="protein sequence ID" value="MBK0369744.1"/>
    <property type="molecule type" value="Genomic_DNA"/>
</dbReference>
<dbReference type="PANTHER" id="PTHR38039">
    <property type="entry name" value="TOXIN YOEB"/>
    <property type="match status" value="1"/>
</dbReference>
<dbReference type="Gene3D" id="3.30.2310.20">
    <property type="entry name" value="RelE-like"/>
    <property type="match status" value="1"/>
</dbReference>
<dbReference type="GO" id="GO:0006401">
    <property type="term" value="P:RNA catabolic process"/>
    <property type="evidence" value="ECO:0007669"/>
    <property type="project" value="InterPro"/>
</dbReference>
<dbReference type="GO" id="GO:0016787">
    <property type="term" value="F:hydrolase activity"/>
    <property type="evidence" value="ECO:0007669"/>
    <property type="project" value="UniProtKB-KW"/>
</dbReference>
<accession>A0A934PLY6</accession>
<dbReference type="NCBIfam" id="TIGR02116">
    <property type="entry name" value="toxin_Txe_YoeB"/>
    <property type="match status" value="1"/>
</dbReference>
<organism evidence="7 8">
    <name type="scientific">Flavobacterium agrisoli</name>
    <dbReference type="NCBI Taxonomy" id="2793066"/>
    <lineage>
        <taxon>Bacteria</taxon>
        <taxon>Pseudomonadati</taxon>
        <taxon>Bacteroidota</taxon>
        <taxon>Flavobacteriia</taxon>
        <taxon>Flavobacteriales</taxon>
        <taxon>Flavobacteriaceae</taxon>
        <taxon>Flavobacterium</taxon>
    </lineage>
</organism>
<proteinExistence type="inferred from homology"/>
<dbReference type="GO" id="GO:0045892">
    <property type="term" value="P:negative regulation of DNA-templated transcription"/>
    <property type="evidence" value="ECO:0007669"/>
    <property type="project" value="TreeGrafter"/>
</dbReference>
<keyword evidence="5" id="KW-0378">Hydrolase</keyword>
<evidence type="ECO:0000313" key="8">
    <source>
        <dbReference type="Proteomes" id="UP000609172"/>
    </source>
</evidence>
<evidence type="ECO:0000256" key="4">
    <source>
        <dbReference type="ARBA" id="ARBA00022759"/>
    </source>
</evidence>
<dbReference type="InterPro" id="IPR035093">
    <property type="entry name" value="RelE/ParE_toxin_dom_sf"/>
</dbReference>
<evidence type="ECO:0000256" key="3">
    <source>
        <dbReference type="ARBA" id="ARBA00022722"/>
    </source>
</evidence>
<keyword evidence="8" id="KW-1185">Reference proteome</keyword>
<dbReference type="InterPro" id="IPR007712">
    <property type="entry name" value="RelE/ParE_toxin"/>
</dbReference>
<dbReference type="SUPFAM" id="SSF143011">
    <property type="entry name" value="RelE-like"/>
    <property type="match status" value="1"/>
</dbReference>
<gene>
    <name evidence="7" type="ORF">I5M07_07815</name>
</gene>
<sequence>MQIIFTPKAKKDFDFWVKSGNKNILKRINSLIDDILLHPFHGIGKPEQLKHKLSGVWSRRIDKEHRLVYEIKDENTIEILNILSLKGHY</sequence>